<evidence type="ECO:0000313" key="8">
    <source>
        <dbReference type="Proteomes" id="UP000192411"/>
    </source>
</evidence>
<dbReference type="PANTHER" id="PTHR43619:SF2">
    <property type="entry name" value="S-ADENOSYL-L-METHIONINE-DEPENDENT METHYLTRANSFERASES SUPERFAMILY PROTEIN"/>
    <property type="match status" value="1"/>
</dbReference>
<reference evidence="7 8" key="1">
    <citation type="submission" date="2017-02" db="EMBL/GenBank/DDBJ databases">
        <title>The new phylogeny of genus Mycobacterium.</title>
        <authorList>
            <person name="Tortoli E."/>
            <person name="Trovato A."/>
            <person name="Cirillo D.M."/>
        </authorList>
    </citation>
    <scope>NUCLEOTIDE SEQUENCE [LARGE SCALE GENOMIC DNA]</scope>
    <source>
        <strain evidence="7 8">DSM 44338</strain>
    </source>
</reference>
<dbReference type="GO" id="GO:0032259">
    <property type="term" value="P:methylation"/>
    <property type="evidence" value="ECO:0007669"/>
    <property type="project" value="UniProtKB-KW"/>
</dbReference>
<proteinExistence type="inferred from homology"/>
<evidence type="ECO:0000313" key="7">
    <source>
        <dbReference type="EMBL" id="ORB62238.1"/>
    </source>
</evidence>
<dbReference type="Proteomes" id="UP000192411">
    <property type="component" value="Unassembled WGS sequence"/>
</dbReference>
<sequence length="312" mass="34114">MSSLRTHDDTWDIATSVGSTAVMVAAARAGETAKADPLIRDPYAEVLVAGVGPGVWDIVRNEEFAAKVAEADAEVAAIFEHMGNYQAVRTHFFDACFTAAATAGIRQVVILASGLDSRAYRLDWPADTVVFEIDQPKVLEYKAARMAEHGVLPSAKRNAVAIDLRLDWPNALREAGFDADAPTAWLAEGLLMYLPAQAQDRLFEQITALSAAGSRVAAETVGHRSDDRRAEFREKFERIAAQFGMQDAPDVAELMYNDPDRADVAEWLNAHGWQASAVTSADEMRRLDRWVLPPEQSDEDGFSSFVTGEKLG</sequence>
<gene>
    <name evidence="7" type="ORF">BST47_24515</name>
</gene>
<comment type="similarity">
    <text evidence="2 6">Belongs to the UPF0677 family.</text>
</comment>
<protein>
    <recommendedName>
        <fullName evidence="6">S-adenosyl-L-methionine-dependent methyltransferase</fullName>
        <ecNumber evidence="6">2.1.1.-</ecNumber>
    </recommendedName>
</protein>
<keyword evidence="8" id="KW-1185">Reference proteome</keyword>
<dbReference type="EC" id="2.1.1.-" evidence="6"/>
<dbReference type="FunFam" id="3.40.50.150:FF:000152">
    <property type="entry name" value="S-adenosyl-L-methionine-dependent methyltransferase"/>
    <property type="match status" value="1"/>
</dbReference>
<dbReference type="STRING" id="75922.BST47_24515"/>
<dbReference type="Pfam" id="PF04072">
    <property type="entry name" value="LCM"/>
    <property type="match status" value="1"/>
</dbReference>
<comment type="caution">
    <text evidence="7">The sequence shown here is derived from an EMBL/GenBank/DDBJ whole genome shotgun (WGS) entry which is preliminary data.</text>
</comment>
<accession>A0A1X0JHA0</accession>
<dbReference type="EMBL" id="MVIM01000017">
    <property type="protein sequence ID" value="ORB62238.1"/>
    <property type="molecule type" value="Genomic_DNA"/>
</dbReference>
<dbReference type="PANTHER" id="PTHR43619">
    <property type="entry name" value="S-ADENOSYL-L-METHIONINE-DEPENDENT METHYLTRANSFERASE YKTD-RELATED"/>
    <property type="match status" value="1"/>
</dbReference>
<evidence type="ECO:0000256" key="4">
    <source>
        <dbReference type="ARBA" id="ARBA00022679"/>
    </source>
</evidence>
<dbReference type="AlphaFoldDB" id="A0A1X0JHA0"/>
<keyword evidence="5 6" id="KW-0949">S-adenosyl-L-methionine</keyword>
<evidence type="ECO:0000256" key="2">
    <source>
        <dbReference type="ARBA" id="ARBA00008138"/>
    </source>
</evidence>
<dbReference type="InterPro" id="IPR011610">
    <property type="entry name" value="SAM_mthyl_Trfase_ML2640-like"/>
</dbReference>
<keyword evidence="4 7" id="KW-0808">Transferase</keyword>
<dbReference type="NCBIfam" id="TIGR00027">
    <property type="entry name" value="mthyl_TIGR00027"/>
    <property type="match status" value="1"/>
</dbReference>
<evidence type="ECO:0000256" key="1">
    <source>
        <dbReference type="ARBA" id="ARBA00003907"/>
    </source>
</evidence>
<comment type="function">
    <text evidence="1 6">Exhibits S-adenosyl-L-methionine-dependent methyltransferase activity.</text>
</comment>
<evidence type="ECO:0000256" key="3">
    <source>
        <dbReference type="ARBA" id="ARBA00022603"/>
    </source>
</evidence>
<organism evidence="7 8">
    <name type="scientific">Mycolicibacterium tusciae</name>
    <dbReference type="NCBI Taxonomy" id="75922"/>
    <lineage>
        <taxon>Bacteria</taxon>
        <taxon>Bacillati</taxon>
        <taxon>Actinomycetota</taxon>
        <taxon>Actinomycetes</taxon>
        <taxon>Mycobacteriales</taxon>
        <taxon>Mycobacteriaceae</taxon>
        <taxon>Mycolicibacterium</taxon>
    </lineage>
</organism>
<dbReference type="InterPro" id="IPR029063">
    <property type="entry name" value="SAM-dependent_MTases_sf"/>
</dbReference>
<dbReference type="GO" id="GO:0008168">
    <property type="term" value="F:methyltransferase activity"/>
    <property type="evidence" value="ECO:0007669"/>
    <property type="project" value="UniProtKB-UniRule"/>
</dbReference>
<dbReference type="InterPro" id="IPR007213">
    <property type="entry name" value="Ppm1/Ppm2/Tcmp"/>
</dbReference>
<dbReference type="SUPFAM" id="SSF53335">
    <property type="entry name" value="S-adenosyl-L-methionine-dependent methyltransferases"/>
    <property type="match status" value="1"/>
</dbReference>
<dbReference type="RefSeq" id="WP_083128287.1">
    <property type="nucleotide sequence ID" value="NZ_MVIM01000017.1"/>
</dbReference>
<dbReference type="OrthoDB" id="9806164at2"/>
<evidence type="ECO:0000256" key="6">
    <source>
        <dbReference type="RuleBase" id="RU362030"/>
    </source>
</evidence>
<dbReference type="Gene3D" id="3.40.50.150">
    <property type="entry name" value="Vaccinia Virus protein VP39"/>
    <property type="match status" value="1"/>
</dbReference>
<evidence type="ECO:0000256" key="5">
    <source>
        <dbReference type="ARBA" id="ARBA00022691"/>
    </source>
</evidence>
<keyword evidence="3 6" id="KW-0489">Methyltransferase</keyword>
<name>A0A1X0JHA0_9MYCO</name>